<dbReference type="RefSeq" id="WP_179487608.1">
    <property type="nucleotide sequence ID" value="NZ_JACCCW010000001.1"/>
</dbReference>
<organism evidence="3 4">
    <name type="scientific">Granulicella arctica</name>
    <dbReference type="NCBI Taxonomy" id="940613"/>
    <lineage>
        <taxon>Bacteria</taxon>
        <taxon>Pseudomonadati</taxon>
        <taxon>Acidobacteriota</taxon>
        <taxon>Terriglobia</taxon>
        <taxon>Terriglobales</taxon>
        <taxon>Acidobacteriaceae</taxon>
        <taxon>Granulicella</taxon>
    </lineage>
</organism>
<sequence>MPVQPQLFPESQPPEVDSTPETPRKPPVKAAPLWLQRISLFILVLFCVYLGVLVTVLPWWTRVWDDNLFFLSHPQLAAFLHLGAVRGIISGLGMLDIWIGISEAVHYRDHRA</sequence>
<evidence type="ECO:0000313" key="4">
    <source>
        <dbReference type="Proteomes" id="UP000589520"/>
    </source>
</evidence>
<dbReference type="EMBL" id="JACCCW010000001">
    <property type="protein sequence ID" value="NYF78305.1"/>
    <property type="molecule type" value="Genomic_DNA"/>
</dbReference>
<protein>
    <submittedName>
        <fullName evidence="3">Uncharacterized protein</fullName>
    </submittedName>
</protein>
<feature type="transmembrane region" description="Helical" evidence="2">
    <location>
        <begin position="38"/>
        <end position="60"/>
    </location>
</feature>
<evidence type="ECO:0000256" key="1">
    <source>
        <dbReference type="SAM" id="MobiDB-lite"/>
    </source>
</evidence>
<keyword evidence="2" id="KW-0812">Transmembrane</keyword>
<accession>A0A7Y9PE98</accession>
<keyword evidence="2" id="KW-1133">Transmembrane helix</keyword>
<gene>
    <name evidence="3" type="ORF">HDF17_000592</name>
</gene>
<evidence type="ECO:0000313" key="3">
    <source>
        <dbReference type="EMBL" id="NYF78305.1"/>
    </source>
</evidence>
<reference evidence="3 4" key="1">
    <citation type="submission" date="2020-07" db="EMBL/GenBank/DDBJ databases">
        <title>Genomic Encyclopedia of Type Strains, Phase IV (KMG-V): Genome sequencing to study the core and pangenomes of soil and plant-associated prokaryotes.</title>
        <authorList>
            <person name="Whitman W."/>
        </authorList>
    </citation>
    <scope>NUCLEOTIDE SEQUENCE [LARGE SCALE GENOMIC DNA]</scope>
    <source>
        <strain evidence="3 4">X4EP2</strain>
    </source>
</reference>
<feature type="region of interest" description="Disordered" evidence="1">
    <location>
        <begin position="1"/>
        <end position="25"/>
    </location>
</feature>
<comment type="caution">
    <text evidence="3">The sequence shown here is derived from an EMBL/GenBank/DDBJ whole genome shotgun (WGS) entry which is preliminary data.</text>
</comment>
<dbReference type="AlphaFoldDB" id="A0A7Y9PE98"/>
<dbReference type="Proteomes" id="UP000589520">
    <property type="component" value="Unassembled WGS sequence"/>
</dbReference>
<proteinExistence type="predicted"/>
<evidence type="ECO:0000256" key="2">
    <source>
        <dbReference type="SAM" id="Phobius"/>
    </source>
</evidence>
<keyword evidence="2" id="KW-0472">Membrane</keyword>
<feature type="transmembrane region" description="Helical" evidence="2">
    <location>
        <begin position="80"/>
        <end position="101"/>
    </location>
</feature>
<name>A0A7Y9PE98_9BACT</name>
<keyword evidence="4" id="KW-1185">Reference proteome</keyword>